<dbReference type="EMBL" id="CAJPVJ010000273">
    <property type="protein sequence ID" value="CAG2161895.1"/>
    <property type="molecule type" value="Genomic_DNA"/>
</dbReference>
<feature type="region of interest" description="Disordered" evidence="1">
    <location>
        <begin position="190"/>
        <end position="276"/>
    </location>
</feature>
<feature type="region of interest" description="Disordered" evidence="1">
    <location>
        <begin position="293"/>
        <end position="324"/>
    </location>
</feature>
<dbReference type="AlphaFoldDB" id="A0A7R9LBN2"/>
<organism evidence="3">
    <name type="scientific">Oppiella nova</name>
    <dbReference type="NCBI Taxonomy" id="334625"/>
    <lineage>
        <taxon>Eukaryota</taxon>
        <taxon>Metazoa</taxon>
        <taxon>Ecdysozoa</taxon>
        <taxon>Arthropoda</taxon>
        <taxon>Chelicerata</taxon>
        <taxon>Arachnida</taxon>
        <taxon>Acari</taxon>
        <taxon>Acariformes</taxon>
        <taxon>Sarcoptiformes</taxon>
        <taxon>Oribatida</taxon>
        <taxon>Brachypylina</taxon>
        <taxon>Oppioidea</taxon>
        <taxon>Oppiidae</taxon>
        <taxon>Oppiella</taxon>
    </lineage>
</organism>
<dbReference type="Proteomes" id="UP000728032">
    <property type="component" value="Unassembled WGS sequence"/>
</dbReference>
<feature type="compositionally biased region" description="Basic and acidic residues" evidence="1">
    <location>
        <begin position="303"/>
        <end position="316"/>
    </location>
</feature>
<dbReference type="Pfam" id="PF15950">
    <property type="entry name" value="DUF4758"/>
    <property type="match status" value="1"/>
</dbReference>
<gene>
    <name evidence="3" type="ORF">ONB1V03_LOCUS1496</name>
</gene>
<dbReference type="EMBL" id="OC915098">
    <property type="protein sequence ID" value="CAD7638612.1"/>
    <property type="molecule type" value="Genomic_DNA"/>
</dbReference>
<feature type="compositionally biased region" description="Basic residues" evidence="1">
    <location>
        <begin position="253"/>
        <end position="264"/>
    </location>
</feature>
<protein>
    <recommendedName>
        <fullName evidence="2">DUF4758 domain-containing protein</fullName>
    </recommendedName>
</protein>
<dbReference type="PANTHER" id="PTHR39072">
    <property type="entry name" value="RE48511P"/>
    <property type="match status" value="1"/>
</dbReference>
<evidence type="ECO:0000313" key="3">
    <source>
        <dbReference type="EMBL" id="CAD7638612.1"/>
    </source>
</evidence>
<feature type="compositionally biased region" description="Basic and acidic residues" evidence="1">
    <location>
        <begin position="241"/>
        <end position="252"/>
    </location>
</feature>
<accession>A0A7R9LBN2</accession>
<feature type="compositionally biased region" description="Basic and acidic residues" evidence="1">
    <location>
        <begin position="190"/>
        <end position="203"/>
    </location>
</feature>
<name>A0A7R9LBN2_9ACAR</name>
<proteinExistence type="predicted"/>
<sequence length="734" mass="80786">MGIIEPAFSAWGQPVVLIHYRSAVITQTALPTVTVRGFLNFRTTVDGTVIVFTPASAIPSESAKSTAILPTIQSTLSPQTIINTKSSVFHQISPTHVPQAIQPTKASQQYPTGLVTVLGGTVVRNGETTIHETKVIGTYIDGKYAQILQSTARVEVPVPQTPVIRPTQTSKYSGPSIFVESPLKKAYVMARDEPKREEPKAPEFDENNGIQSYRKPEPRRLHPRLALNPLRSRWTQSNLQKNDKNQSEDGSPKAHKVTKARLGTRRFSLPPRASPKVQMNRFKAKLPATALEERQSYNSRLQTRLDKQKSESSEPKADEEEIQSAAEAISEGVIEERQAQEVLPSEPIDPSKVATEVQTITSEVTKHVNGNQIQVETVTLTTTIQRPLDPAEFGTDLIAPTVPVEANDVDVTSVQETPPLVVSRTYSVTERSMRTTVIPVFDGTVTNSHTVTESFFIRKLITVYKTLPPGDMFLLETASISMNDSFTDLLAAEQSVPSLYEGAIEITEEPDNELVSATAVAQPVPVPTLDPSTNLGFMANNQLPQFDMNNPLFLAAALQNPQLAAVYLGLQQLKQQAPQYNTITKPTTYVTTDTVYNTKVVSFYDGRSTRSRTLVEPVGTTERTLTTYTTEVTPVMNGNLALQQAQFHNVFATNLVSQQFQMTPQYSTITKTVTTLTDSTSTKTKVYTLVYNAFSTRYRTVTSTSVIPTVLTTVITSTVPYQVANTAQPFNIFG</sequence>
<evidence type="ECO:0000259" key="2">
    <source>
        <dbReference type="Pfam" id="PF15950"/>
    </source>
</evidence>
<dbReference type="PANTHER" id="PTHR39072:SF3">
    <property type="entry name" value="RE48511P"/>
    <property type="match status" value="1"/>
</dbReference>
<keyword evidence="4" id="KW-1185">Reference proteome</keyword>
<dbReference type="InterPro" id="IPR031866">
    <property type="entry name" value="DUF4758"/>
</dbReference>
<evidence type="ECO:0000256" key="1">
    <source>
        <dbReference type="SAM" id="MobiDB-lite"/>
    </source>
</evidence>
<feature type="domain" description="DUF4758" evidence="2">
    <location>
        <begin position="78"/>
        <end position="152"/>
    </location>
</feature>
<reference evidence="3" key="1">
    <citation type="submission" date="2020-11" db="EMBL/GenBank/DDBJ databases">
        <authorList>
            <person name="Tran Van P."/>
        </authorList>
    </citation>
    <scope>NUCLEOTIDE SEQUENCE</scope>
</reference>
<evidence type="ECO:0000313" key="4">
    <source>
        <dbReference type="Proteomes" id="UP000728032"/>
    </source>
</evidence>
<dbReference type="OrthoDB" id="6430068at2759"/>